<name>A0A4R7CX56_9SPHI</name>
<feature type="domain" description="Response regulatory" evidence="2">
    <location>
        <begin position="2"/>
        <end position="113"/>
    </location>
</feature>
<evidence type="ECO:0000259" key="2">
    <source>
        <dbReference type="PROSITE" id="PS50110"/>
    </source>
</evidence>
<dbReference type="PANTHER" id="PTHR37299">
    <property type="entry name" value="TRANSCRIPTIONAL REGULATOR-RELATED"/>
    <property type="match status" value="1"/>
</dbReference>
<dbReference type="EMBL" id="SNZV01000005">
    <property type="protein sequence ID" value="TDS13103.1"/>
    <property type="molecule type" value="Genomic_DNA"/>
</dbReference>
<dbReference type="PROSITE" id="PS50930">
    <property type="entry name" value="HTH_LYTTR"/>
    <property type="match status" value="1"/>
</dbReference>
<gene>
    <name evidence="4" type="ORF">B0I21_105236</name>
</gene>
<dbReference type="InterPro" id="IPR046947">
    <property type="entry name" value="LytR-like"/>
</dbReference>
<dbReference type="GO" id="GO:0000156">
    <property type="term" value="F:phosphorelay response regulator activity"/>
    <property type="evidence" value="ECO:0007669"/>
    <property type="project" value="InterPro"/>
</dbReference>
<dbReference type="Gene3D" id="3.40.50.2300">
    <property type="match status" value="1"/>
</dbReference>
<keyword evidence="1" id="KW-0597">Phosphoprotein</keyword>
<keyword evidence="5" id="KW-1185">Reference proteome</keyword>
<dbReference type="RefSeq" id="WP_133640598.1">
    <property type="nucleotide sequence ID" value="NZ_SNZV01000005.1"/>
</dbReference>
<dbReference type="SMART" id="SM00850">
    <property type="entry name" value="LytTR"/>
    <property type="match status" value="1"/>
</dbReference>
<dbReference type="GO" id="GO:0003677">
    <property type="term" value="F:DNA binding"/>
    <property type="evidence" value="ECO:0007669"/>
    <property type="project" value="InterPro"/>
</dbReference>
<dbReference type="InterPro" id="IPR001789">
    <property type="entry name" value="Sig_transdc_resp-reg_receiver"/>
</dbReference>
<dbReference type="PANTHER" id="PTHR37299:SF1">
    <property type="entry name" value="STAGE 0 SPORULATION PROTEIN A HOMOLOG"/>
    <property type="match status" value="1"/>
</dbReference>
<proteinExistence type="predicted"/>
<dbReference type="Proteomes" id="UP000294752">
    <property type="component" value="Unassembled WGS sequence"/>
</dbReference>
<dbReference type="Pfam" id="PF00072">
    <property type="entry name" value="Response_reg"/>
    <property type="match status" value="1"/>
</dbReference>
<evidence type="ECO:0000259" key="3">
    <source>
        <dbReference type="PROSITE" id="PS50930"/>
    </source>
</evidence>
<organism evidence="4 5">
    <name type="scientific">Sphingobacterium paludis</name>
    <dbReference type="NCBI Taxonomy" id="1476465"/>
    <lineage>
        <taxon>Bacteria</taxon>
        <taxon>Pseudomonadati</taxon>
        <taxon>Bacteroidota</taxon>
        <taxon>Sphingobacteriia</taxon>
        <taxon>Sphingobacteriales</taxon>
        <taxon>Sphingobacteriaceae</taxon>
        <taxon>Sphingobacterium</taxon>
    </lineage>
</organism>
<accession>A0A4R7CX56</accession>
<dbReference type="InterPro" id="IPR011006">
    <property type="entry name" value="CheY-like_superfamily"/>
</dbReference>
<feature type="modified residue" description="4-aspartylphosphate" evidence="1">
    <location>
        <position position="53"/>
    </location>
</feature>
<sequence length="237" mass="27580">MKVLVVDDDFHARKLLTHYIEKVPFLNLIGSCSDVFEAMGLMAEQQIDLLILDIQMPSMTGVEFSKSLRNGPLIIFSTAYSEYALEGFEQHAVDYLLKPVEFSRFLTACYKAKDRFDYVKKEIKRPTEQNDPKEYQSSYFTVKDGTKFYKINYDDLLFVEGQREYVTFHTSKERITALYTLKSLEDILPSKLFKRVHKSFIVSLQHIEMIEGNRLKISMHKIPIGASYKSDLLKLMV</sequence>
<evidence type="ECO:0000313" key="4">
    <source>
        <dbReference type="EMBL" id="TDS13103.1"/>
    </source>
</evidence>
<dbReference type="PROSITE" id="PS50110">
    <property type="entry name" value="RESPONSE_REGULATORY"/>
    <property type="match status" value="1"/>
</dbReference>
<evidence type="ECO:0000313" key="5">
    <source>
        <dbReference type="Proteomes" id="UP000294752"/>
    </source>
</evidence>
<comment type="caution">
    <text evidence="4">The sequence shown here is derived from an EMBL/GenBank/DDBJ whole genome shotgun (WGS) entry which is preliminary data.</text>
</comment>
<evidence type="ECO:0000256" key="1">
    <source>
        <dbReference type="PROSITE-ProRule" id="PRU00169"/>
    </source>
</evidence>
<dbReference type="Pfam" id="PF04397">
    <property type="entry name" value="LytTR"/>
    <property type="match status" value="1"/>
</dbReference>
<dbReference type="SUPFAM" id="SSF52172">
    <property type="entry name" value="CheY-like"/>
    <property type="match status" value="1"/>
</dbReference>
<feature type="domain" description="HTH LytTR-type" evidence="3">
    <location>
        <begin position="140"/>
        <end position="211"/>
    </location>
</feature>
<reference evidence="4 5" key="1">
    <citation type="submission" date="2019-03" db="EMBL/GenBank/DDBJ databases">
        <title>Genomic Encyclopedia of Type Strains, Phase III (KMG-III): the genomes of soil and plant-associated and newly described type strains.</title>
        <authorList>
            <person name="Whitman W."/>
        </authorList>
    </citation>
    <scope>NUCLEOTIDE SEQUENCE [LARGE SCALE GENOMIC DNA]</scope>
    <source>
        <strain evidence="4 5">CGMCC 1.12801</strain>
    </source>
</reference>
<dbReference type="SMART" id="SM00448">
    <property type="entry name" value="REC"/>
    <property type="match status" value="1"/>
</dbReference>
<dbReference type="AlphaFoldDB" id="A0A4R7CX56"/>
<dbReference type="Gene3D" id="2.40.50.1020">
    <property type="entry name" value="LytTr DNA-binding domain"/>
    <property type="match status" value="1"/>
</dbReference>
<dbReference type="InterPro" id="IPR007492">
    <property type="entry name" value="LytTR_DNA-bd_dom"/>
</dbReference>
<dbReference type="OrthoDB" id="9787344at2"/>
<protein>
    <submittedName>
        <fullName evidence="4">LytTR family two component transcriptional regulator</fullName>
    </submittedName>
</protein>